<dbReference type="FunFam" id="1.10.8.1220:FF:000001">
    <property type="entry name" value="Dynein axonemal heavy chain 5"/>
    <property type="match status" value="1"/>
</dbReference>
<comment type="similarity">
    <text evidence="3">Belongs to the dynein heavy chain family.</text>
</comment>
<dbReference type="InterPro" id="IPR026983">
    <property type="entry name" value="DHC"/>
</dbReference>
<dbReference type="InterPro" id="IPR042222">
    <property type="entry name" value="Dynein_2_N"/>
</dbReference>
<keyword evidence="8" id="KW-0282">Flagellum</keyword>
<proteinExistence type="inferred from homology"/>
<evidence type="ECO:0000256" key="15">
    <source>
        <dbReference type="SAM" id="Coils"/>
    </source>
</evidence>
<feature type="domain" description="Dynein heavy chain AAA lid" evidence="25">
    <location>
        <begin position="3656"/>
        <end position="3794"/>
    </location>
</feature>
<dbReference type="Pfam" id="PF12774">
    <property type="entry name" value="AAA_6"/>
    <property type="match status" value="1"/>
</dbReference>
<evidence type="ECO:0000259" key="26">
    <source>
        <dbReference type="Pfam" id="PF18199"/>
    </source>
</evidence>
<dbReference type="InterPro" id="IPR042219">
    <property type="entry name" value="AAA_lid_11_sf"/>
</dbReference>
<dbReference type="FunFam" id="1.10.287.2620:FF:000002">
    <property type="entry name" value="Dynein heavy chain 2, axonemal"/>
    <property type="match status" value="1"/>
</dbReference>
<keyword evidence="13" id="KW-0206">Cytoskeleton</keyword>
<evidence type="ECO:0000256" key="3">
    <source>
        <dbReference type="ARBA" id="ARBA00008887"/>
    </source>
</evidence>
<dbReference type="FunFam" id="1.20.58.1120:FF:000001">
    <property type="entry name" value="dynein heavy chain 2, axonemal"/>
    <property type="match status" value="1"/>
</dbReference>
<feature type="domain" description="Dynein heavy chain region D6 P-loop" evidence="17">
    <location>
        <begin position="3513"/>
        <end position="3624"/>
    </location>
</feature>
<accession>A0A078ARV8</accession>
<dbReference type="PANTHER" id="PTHR22878">
    <property type="entry name" value="DYNEIN HEAVY CHAIN 6, AXONEMAL-LIKE-RELATED"/>
    <property type="match status" value="1"/>
</dbReference>
<dbReference type="GO" id="GO:0045505">
    <property type="term" value="F:dynein intermediate chain binding"/>
    <property type="evidence" value="ECO:0007669"/>
    <property type="project" value="InterPro"/>
</dbReference>
<dbReference type="InterPro" id="IPR027417">
    <property type="entry name" value="P-loop_NTPase"/>
</dbReference>
<dbReference type="Pfam" id="PF03028">
    <property type="entry name" value="Dynein_heavy"/>
    <property type="match status" value="1"/>
</dbReference>
<keyword evidence="11" id="KW-0969">Cilium</keyword>
<evidence type="ECO:0000256" key="9">
    <source>
        <dbReference type="ARBA" id="ARBA00023017"/>
    </source>
</evidence>
<dbReference type="InterPro" id="IPR041658">
    <property type="entry name" value="AAA_lid_11"/>
</dbReference>
<dbReference type="InterPro" id="IPR024743">
    <property type="entry name" value="Dynein_HC_stalk"/>
</dbReference>
<dbReference type="FunFam" id="1.20.140.100:FF:000004">
    <property type="entry name" value="Dynein axonemal heavy chain 6"/>
    <property type="match status" value="1"/>
</dbReference>
<dbReference type="GO" id="GO:0008569">
    <property type="term" value="F:minus-end-directed microtubule motor activity"/>
    <property type="evidence" value="ECO:0007669"/>
    <property type="project" value="InterPro"/>
</dbReference>
<dbReference type="FunFam" id="3.40.50.300:FF:001145">
    <property type="entry name" value="Putative dynein heavy chain"/>
    <property type="match status" value="1"/>
</dbReference>
<evidence type="ECO:0000256" key="1">
    <source>
        <dbReference type="ARBA" id="ARBA00004230"/>
    </source>
</evidence>
<evidence type="ECO:0000256" key="11">
    <source>
        <dbReference type="ARBA" id="ARBA00023069"/>
    </source>
</evidence>
<dbReference type="Pfam" id="PF12775">
    <property type="entry name" value="AAA_7"/>
    <property type="match status" value="1"/>
</dbReference>
<dbReference type="InterPro" id="IPR042228">
    <property type="entry name" value="Dynein_linker_3"/>
</dbReference>
<keyword evidence="5" id="KW-0493">Microtubule</keyword>
<dbReference type="FunFam" id="3.20.180.20:FF:000003">
    <property type="entry name" value="Dynein heavy chain 12, axonemal"/>
    <property type="match status" value="1"/>
</dbReference>
<dbReference type="FunFam" id="3.40.50.300:FF:000362">
    <property type="entry name" value="Dynein, axonemal, heavy chain 6"/>
    <property type="match status" value="1"/>
</dbReference>
<dbReference type="Gene3D" id="3.20.180.20">
    <property type="entry name" value="Dynein heavy chain, N-terminal domain 2"/>
    <property type="match status" value="1"/>
</dbReference>
<keyword evidence="10 15" id="KW-0175">Coiled coil</keyword>
<evidence type="ECO:0000256" key="6">
    <source>
        <dbReference type="ARBA" id="ARBA00022741"/>
    </source>
</evidence>
<dbReference type="InterPro" id="IPR024317">
    <property type="entry name" value="Dynein_heavy_chain_D4_dom"/>
</dbReference>
<dbReference type="Gene3D" id="1.20.920.30">
    <property type="match status" value="1"/>
</dbReference>
<sequence>MGAGSPNKDQSAGKGGLVLQKQLPASSIPRFNPHGAQPPPQLKQQDYQSYSPTKNASKKKVANDDDQVDFSKFDIEELLQADGIEFRNPEKAPGGWLPLEAYDDKEFETKKPQDWLKMTSVANIAKYASQGGFQGVNSQGLWKDKDGLCYWRKLRVLKFLPKTERFEGFWENTKEKCRLHRIFILFEEEDPRLFVRRFKQAYNNRICADSLIKYNYYIENMPTHQIPEIDNDQVNRVLSMTQNTKALRGKSSSDTTTLLSEVNFEFAKTMNKIVFDKHLKEKGNELITGNLRLPAKPPAKLTPFFGMISIPPHNFPEQFSQFCFNTLQNKDEVIRAQQDIKKECNDVLVKDIYNPNITKTMRIDEFKQIQASSISQTSYYLRETWVNKIKEIIKNNFQESSSTGKSWFNLNETNKEAYDMGKLKKFLTLIKFLMQDTLLYMTQKSVQKFVDSVFVFLPRAVKVIDSNTVENHFYTEEFLKQNEGVKPPIPLFSIDLMLSENNVPMFSTSPQDVVTTIMLIFDNGLKALQEISQPEQKLLPHLFKTNIKMFLKSTVRPDLKPDEVDPSDKKSIPDENSWVFDSYFKLRDALEEAIKPLEQYIRTYDKYDKEYKLDPAAIIKKLDDDDNPPEIDFLKKDVLFHQEEAERLKGEIPDYIIVSIFKVSCKEIRATLAQKHTKIANDQIELIAKRAKLQADEILIAFEKMNNKIESAPRDIEELTSIKDYMSAIPNEIEKLMPDLKTCMQIYDILSQFNYRFHQDEDYDEKWRLFGSPKETVEKIDKQHAYLAKEQERFIQQMMGQQTEFTASIAELENLVSSFQQYQDINQFEEVAGMTRSIYARLQNANEQAKVFNNREMLTGLPDTDYTQIQIMMKDFQPYYNLWTTVDNWRKSHKSWLYDDFAMLDAQKLEETVDQSNKTMAQVIRLFRDKELPGILKIAESTKADVEEFKPFVPLALALRTEGMKDRHWQAISEKVGFEVKPYEGFTFNQCLEMDLHKYSEECVDIGERAGKEYNIETSLIKMKRDWEAVEFNLLAFKATGTYSVTGFDDAMAMLDEHIVLTQTMQFSPFKKPFEEEIEEWNQNMLYVSECIDEWIKCQGQWMYLQPIFDSPDIMKQLPSENKKFKNVDRNWREIIAGTKQNPNVLKSCLREGLLEKFQDANKNLDLVQRGLKEYLEQKRSIFARFYFLSNDELLEILSQTKEVENVRPHLRKVFENMADLEFKTDKTIIAMYSGEKEKINFLETVDPREKGVEFWMGEVERMMFKSVRHALKSSVDEYLVKLRTEWILVHPGQCVLNGSQVHWTSEVEEAMVKEGTAGVTKYCHQLDVQLQDTVKQVRRKLTKLQSITLGALIVIDVHAKDVVENLKSSQIDDTNAFEWISQLRYYWEDDECRVKCIQTNFPYGYEYLGNTMRLVITPLTDKCYMTLMGALKLNLGGAPAGPAGTGKTESTKDLAKAVAIQCVVFNCSDGMDYIMVGKFFKGLASAGAWACFDEFNRINIEVLSVIAQQLLILFGAKGRGETELTFEESQIKLKSTFCVFITMNPGYAGRTELPDNLKALFRPVAMMVPDYALIGQIMLYSFGFTSALYLAKKMVTTFKLSSEQLSSQDHYDYGMRAVRSVINAAGLLKRQDPDMNEDQLLLRALRDVNVPKFLKDDLPLFENIISDLFPGVQRPNIDYGALLDQIKKSAVQHNLQPIGPFLDKIIQLYDTILVRHGLMLVGPTGGGKTQNYKTLAHAMTQLSHMERFDIVHYHILNPKSITMGQLYGDVDPQTTEWIDGVLAKMVADCARDQSPERHWIMFDGPVDAIWIENMNTVLDDNKKLCLNSGQIITLTDRMTMMFEVEDLAVASPATVSRCGMVYMEPGALGLEPLIKSWLNTVPQSFKNKKTFIPSLDNYFKKYLNECLKFMRRNCIEPVPTVNNNITQSLMRILDCFFSDYYDNEVRKIAPEEVEELEQCLESLFLFALVWSVGCTTNLDGRERFDKKVREMIGKDCKYPFPHDGLVYDYQFNKTNKEWVIWTNTVPSYNVDNKLGFGEIVVPTFDSIRMKYLKRILVMNKKHVLSPGPTGTGKTVNINELLTSELTEDYQTIPVTFSAQTSANQTQDALDEKFEKRRKGVYGPAPGKRFVIFVDDLNMPKKEEYGAQPPIELLRQWMDHQGWYDRKSKEKSFMKIEDIIFICAMGPPGGGRSPITKRLERHFNIITYTNLGRDSITMIFSKIVNAFLSSFSEQIASCLDEIVEATQRVYNAVATNLKPTPNKSHYTFNLRDMSKIFQGLCAAHSKSTTQVVELIRLWIHENKRVFGDRMISQEDRDTLDGLLNDEVVNTFKLTKEQVYITERILFGDYLNGIDTEIRPYLYVHDLKDMVKKIEGYLEDYNSGQKNPMKLIMFLDACDHVSRICRILRQPQGNALLLGVGGSGRQSLSRLATYISNYKIYQIEVVKGYNMTNWRENMKTCLMQAGVEGKPTVFLFCDTQIINEQMLEDINNVLNSGDVPALYKNEDFEGIYNIGKSECLRKNLPLNKMNMFSCYLQRVKANIHMVLAMSPLGEIFRTRLRKFPSLVNCCTIDWFTEWPEEALLNVGRGSISDADMNLGKDEESCIEMFKIMHQSVEKKSQKFLDELRRRNYVTPTSYLELLNMYKGILAERRKYFGDAKSRLEKGLNVLYEAAIEVANLREMLEKKRPELQKTQIEVEKTKKIIEKESLEAAETKTIVAEEEAIAAKQEEEVITIKTDADNDLAVALPALDNAVKKVKEINVNDFYELKAVTSPSVTIVQCFMVVCFMLLPQKPKKPNDPKKIQYDPEGYFELAKQKLLNDPKKFLQQLIEYDKDHIADSLIAKVKPLMEKEEMSEKKIANASGALVAVRIWVEAMIKYHEVLKIVGPKKAIAEEMGAKLAIVQSNLNEKRQKVREINEKLDNLQRQMDELIRTEKSLQAEIEDCGKKLIRAEKMISGLEGEKVRWTETVKTLGERQTLLIGDCLIAAGMVSYAGPFTAQYRLELEEEWRSHIKRLSIKHSPHVTMRNVLGDDVIIRMWTVAGLPNDNLSIENGIIMFKSRRWPLMIDPQTQANKFVKNLGNSSDSGVQLDIFKLSEGNLLRSLELAIQFGKWVLLENIGEELDPALEPILLQQKIRSGSGFVIRMGEKVITYNESFKFFLTTTLPNPHYSPETSVKVTILNFAITPKGLEEQMLNQLVQLELPELQEKKNQIVEDNARAAKELRDIEDRILHGLTKNENIAQILEDDELINILAESKKTSEQISIRLKESEITEKEIDSTRESFRPVAYRASLLFFCIVDLAIIDPMYQYSLQWFQILFGNAVQNSMPSNDVTERIANLNNYFTLSLYQNVCRSLFEKHKLLFSFLLTVKILFGDNQIDAFEWRFLLAGPSGSIDIIPNPTDWLDDLEWTQVYRQLYIMAHLPAFKGIDTYFIEFNKKFKKIFDAPEAHEEPLPGEWNSKLNSLQKMLVLKAIRPDKISQAICNYIIEKIGKEFIDPPTFNIRACYKDSTLLTPLIFVLSSGSDPVADFKKFSEEQEMLKRTEMISLGQGQDKKAERMIDEAKAKGGWVLLQNCHLAVSWMPKLEIIVEGLNNQIHPDFRMWLTSMPNEKFPVSTLQNSVKMTLEPPQGLRANLMRSYALLDNKILNDCKKPREYKKLLFGFAFFHAIVQDRRKFGPIGWNIPYAFTYEDFDVCMKQLKLFLDEYEIIPYKVLNYLGSEINYGGRVTDDKDVRLIKTILRKYINEGIMTDGHRFSESGKYISIPANTQDDYVNYIKDLPFNPHPEAFGLHENAEITTNQTETRRILESILSIQPRASAAGGKTREQVIMEIAIDIAGKTPPAFDLEFVIEKYPTEYTESMNTVLTQEVIRYNKLLTMMAEMLANVQKAVKGEVVMSEDLEKMASSLFDNQVPNKWADVGFLSLKPLASWIQDLNDRVVFLKKWIDGGTPAVFWISGFFFPQAFFTGILQNYARKHVIAIDELDFEVKIYDEITPQEVSEKPEDGCFIWGMYLEGARWNSTTHMLDDSKPKQLYTEVPMCWFLPKKNRKKPDTGIYQCPVYKVLSRAGTLSTTGHSTNFVMLIELPSKEEEDRWICAGVAAFLALRY</sequence>
<dbReference type="SUPFAM" id="SSF52540">
    <property type="entry name" value="P-loop containing nucleoside triphosphate hydrolases"/>
    <property type="match status" value="4"/>
</dbReference>
<dbReference type="FunFam" id="1.20.920.30:FF:000005">
    <property type="entry name" value="Dynein, axonemal, heavy chain 2"/>
    <property type="match status" value="1"/>
</dbReference>
<evidence type="ECO:0000256" key="8">
    <source>
        <dbReference type="ARBA" id="ARBA00022846"/>
    </source>
</evidence>
<dbReference type="FunFam" id="3.10.490.20:FF:000009">
    <property type="entry name" value="Dynein heavy chain 4"/>
    <property type="match status" value="1"/>
</dbReference>
<keyword evidence="6" id="KW-0547">Nucleotide-binding</keyword>
<dbReference type="Gene3D" id="1.10.8.1220">
    <property type="match status" value="1"/>
</dbReference>
<dbReference type="InterPro" id="IPR041466">
    <property type="entry name" value="Dynein_AAA5_ext"/>
</dbReference>
<evidence type="ECO:0000256" key="12">
    <source>
        <dbReference type="ARBA" id="ARBA00023175"/>
    </source>
</evidence>
<evidence type="ECO:0000259" key="18">
    <source>
        <dbReference type="Pfam" id="PF08393"/>
    </source>
</evidence>
<dbReference type="GO" id="GO:0031514">
    <property type="term" value="C:motile cilium"/>
    <property type="evidence" value="ECO:0007669"/>
    <property type="project" value="UniProtKB-SubCell"/>
</dbReference>
<dbReference type="InterPro" id="IPR041589">
    <property type="entry name" value="DNAH3_AAA_lid_1"/>
</dbReference>
<dbReference type="FunFam" id="1.20.1270.280:FF:000001">
    <property type="entry name" value="dynein heavy chain 7, axonemal"/>
    <property type="match status" value="1"/>
</dbReference>
<keyword evidence="4" id="KW-0963">Cytoplasm</keyword>
<evidence type="ECO:0000313" key="27">
    <source>
        <dbReference type="EMBL" id="CDW83618.1"/>
    </source>
</evidence>
<reference evidence="27 28" key="1">
    <citation type="submission" date="2014-06" db="EMBL/GenBank/DDBJ databases">
        <authorList>
            <person name="Swart Estienne"/>
        </authorList>
    </citation>
    <scope>NUCLEOTIDE SEQUENCE [LARGE SCALE GENOMIC DNA]</scope>
    <source>
        <strain evidence="27 28">130c</strain>
    </source>
</reference>
<dbReference type="InterPro" id="IPR043160">
    <property type="entry name" value="Dynein_C_barrel"/>
</dbReference>
<evidence type="ECO:0000259" key="21">
    <source>
        <dbReference type="Pfam" id="PF12780"/>
    </source>
</evidence>
<evidence type="ECO:0000256" key="4">
    <source>
        <dbReference type="ARBA" id="ARBA00022490"/>
    </source>
</evidence>
<dbReference type="FunFam" id="1.20.920.20:FF:000001">
    <property type="entry name" value="dynein heavy chain 2, axonemal"/>
    <property type="match status" value="1"/>
</dbReference>
<evidence type="ECO:0000256" key="16">
    <source>
        <dbReference type="SAM" id="MobiDB-lite"/>
    </source>
</evidence>
<dbReference type="Pfam" id="PF12777">
    <property type="entry name" value="MT"/>
    <property type="match status" value="1"/>
</dbReference>
<dbReference type="Gene3D" id="1.10.8.710">
    <property type="match status" value="1"/>
</dbReference>
<evidence type="ECO:0000256" key="2">
    <source>
        <dbReference type="ARBA" id="ARBA00004430"/>
    </source>
</evidence>
<evidence type="ECO:0000256" key="7">
    <source>
        <dbReference type="ARBA" id="ARBA00022840"/>
    </source>
</evidence>
<dbReference type="InParanoid" id="A0A078ARV8"/>
<evidence type="ECO:0000256" key="14">
    <source>
        <dbReference type="ARBA" id="ARBA00023273"/>
    </source>
</evidence>
<organism evidence="27 28">
    <name type="scientific">Stylonychia lemnae</name>
    <name type="common">Ciliate</name>
    <dbReference type="NCBI Taxonomy" id="5949"/>
    <lineage>
        <taxon>Eukaryota</taxon>
        <taxon>Sar</taxon>
        <taxon>Alveolata</taxon>
        <taxon>Ciliophora</taxon>
        <taxon>Intramacronucleata</taxon>
        <taxon>Spirotrichea</taxon>
        <taxon>Stichotrichia</taxon>
        <taxon>Sporadotrichida</taxon>
        <taxon>Oxytrichidae</taxon>
        <taxon>Stylonychinae</taxon>
        <taxon>Stylonychia</taxon>
    </lineage>
</organism>
<dbReference type="GO" id="GO:0005524">
    <property type="term" value="F:ATP binding"/>
    <property type="evidence" value="ECO:0007669"/>
    <property type="project" value="UniProtKB-KW"/>
</dbReference>
<dbReference type="Pfam" id="PF17852">
    <property type="entry name" value="Dynein_AAA_lid"/>
    <property type="match status" value="1"/>
</dbReference>
<protein>
    <submittedName>
        <fullName evidence="27">Dynein heavy chain family protein</fullName>
    </submittedName>
</protein>
<name>A0A078ARV8_STYLE</name>
<dbReference type="Gene3D" id="6.10.140.1060">
    <property type="match status" value="1"/>
</dbReference>
<feature type="compositionally biased region" description="Polar residues" evidence="16">
    <location>
        <begin position="42"/>
        <end position="55"/>
    </location>
</feature>
<keyword evidence="7" id="KW-0067">ATP-binding</keyword>
<dbReference type="GO" id="GO:0070286">
    <property type="term" value="P:axonemal dynein complex assembly"/>
    <property type="evidence" value="ECO:0007669"/>
    <property type="project" value="UniProtKB-ARBA"/>
</dbReference>
<dbReference type="InterPro" id="IPR043157">
    <property type="entry name" value="Dynein_AAA1S"/>
</dbReference>
<evidence type="ECO:0000259" key="22">
    <source>
        <dbReference type="Pfam" id="PF12781"/>
    </source>
</evidence>
<dbReference type="GO" id="GO:0005874">
    <property type="term" value="C:microtubule"/>
    <property type="evidence" value="ECO:0007669"/>
    <property type="project" value="UniProtKB-KW"/>
</dbReference>
<feature type="domain" description="Dynein heavy chain 3 AAA+ lid" evidence="24">
    <location>
        <begin position="2244"/>
        <end position="2333"/>
    </location>
</feature>
<dbReference type="InterPro" id="IPR035699">
    <property type="entry name" value="AAA_6"/>
</dbReference>
<evidence type="ECO:0000256" key="13">
    <source>
        <dbReference type="ARBA" id="ARBA00023212"/>
    </source>
</evidence>
<comment type="subcellular location">
    <subcellularLocation>
        <location evidence="1">Cell projection</location>
        <location evidence="1">Cilium</location>
        <location evidence="1">Flagellum</location>
    </subcellularLocation>
    <subcellularLocation>
        <location evidence="2">Cytoplasm</location>
        <location evidence="2">Cytoskeleton</location>
        <location evidence="2">Cilium axoneme</location>
    </subcellularLocation>
</comment>
<dbReference type="Gene3D" id="1.20.140.100">
    <property type="entry name" value="Dynein heavy chain, N-terminal domain 2"/>
    <property type="match status" value="1"/>
</dbReference>
<feature type="region of interest" description="Disordered" evidence="16">
    <location>
        <begin position="1"/>
        <end position="63"/>
    </location>
</feature>
<dbReference type="Pfam" id="PF18198">
    <property type="entry name" value="AAA_lid_11"/>
    <property type="match status" value="1"/>
</dbReference>
<feature type="coiled-coil region" evidence="15">
    <location>
        <begin position="3203"/>
        <end position="3230"/>
    </location>
</feature>
<dbReference type="FunFam" id="1.10.8.720:FF:000001">
    <property type="entry name" value="dynein heavy chain 7, axonemal"/>
    <property type="match status" value="1"/>
</dbReference>
<keyword evidence="14" id="KW-0966">Cell projection</keyword>
<evidence type="ECO:0000259" key="25">
    <source>
        <dbReference type="Pfam" id="PF18198"/>
    </source>
</evidence>
<dbReference type="InterPro" id="IPR041228">
    <property type="entry name" value="Dynein_C"/>
</dbReference>
<dbReference type="Pfam" id="PF17857">
    <property type="entry name" value="AAA_lid_1"/>
    <property type="match status" value="1"/>
</dbReference>
<dbReference type="Gene3D" id="1.10.472.130">
    <property type="match status" value="1"/>
</dbReference>
<evidence type="ECO:0000259" key="19">
    <source>
        <dbReference type="Pfam" id="PF12774"/>
    </source>
</evidence>
<keyword evidence="28" id="KW-1185">Reference proteome</keyword>
<feature type="domain" description="Dynein heavy chain C-terminal" evidence="26">
    <location>
        <begin position="3800"/>
        <end position="4103"/>
    </location>
</feature>
<feature type="domain" description="Dynein heavy chain hydrolytic ATP-binding dynein motor region" evidence="19">
    <location>
        <begin position="1404"/>
        <end position="1730"/>
    </location>
</feature>
<gene>
    <name evidence="27" type="primary">Contig14072.g15010</name>
    <name evidence="27" type="ORF">STYLEM_12666</name>
</gene>
<evidence type="ECO:0000313" key="28">
    <source>
        <dbReference type="Proteomes" id="UP000039865"/>
    </source>
</evidence>
<dbReference type="Gene3D" id="1.20.1270.280">
    <property type="match status" value="1"/>
</dbReference>
<dbReference type="InterPro" id="IPR035706">
    <property type="entry name" value="AAA_9"/>
</dbReference>
<dbReference type="Proteomes" id="UP000039865">
    <property type="component" value="Unassembled WGS sequence"/>
</dbReference>
<evidence type="ECO:0000259" key="20">
    <source>
        <dbReference type="Pfam" id="PF12777"/>
    </source>
</evidence>
<dbReference type="OrthoDB" id="537704at2759"/>
<dbReference type="FunFam" id="1.10.8.710:FF:000004">
    <property type="entry name" value="Dynein axonemal heavy chain 6"/>
    <property type="match status" value="1"/>
</dbReference>
<dbReference type="InterPro" id="IPR013602">
    <property type="entry name" value="Dynein_heavy_linker"/>
</dbReference>
<feature type="domain" description="Dynein heavy chain coiled coil stalk" evidence="20">
    <location>
        <begin position="2661"/>
        <end position="3011"/>
    </location>
</feature>
<feature type="domain" description="Dynein heavy chain AAA module D4" evidence="21">
    <location>
        <begin position="2388"/>
        <end position="2646"/>
    </location>
</feature>
<evidence type="ECO:0000256" key="10">
    <source>
        <dbReference type="ARBA" id="ARBA00023054"/>
    </source>
</evidence>
<keyword evidence="12" id="KW-0505">Motor protein</keyword>
<dbReference type="GO" id="GO:0051959">
    <property type="term" value="F:dynein light intermediate chain binding"/>
    <property type="evidence" value="ECO:0007669"/>
    <property type="project" value="InterPro"/>
</dbReference>
<evidence type="ECO:0000256" key="5">
    <source>
        <dbReference type="ARBA" id="ARBA00022701"/>
    </source>
</evidence>
<keyword evidence="9" id="KW-0243">Dynein</keyword>
<dbReference type="Gene3D" id="3.40.50.300">
    <property type="entry name" value="P-loop containing nucleotide triphosphate hydrolases"/>
    <property type="match status" value="5"/>
</dbReference>
<dbReference type="FunFam" id="3.40.50.300:FF:000063">
    <property type="entry name" value="dynein heavy chain 6, axonemal"/>
    <property type="match status" value="1"/>
</dbReference>
<feature type="domain" description="Dynein heavy chain linker" evidence="18">
    <location>
        <begin position="870"/>
        <end position="1274"/>
    </location>
</feature>
<feature type="coiled-coil region" evidence="15">
    <location>
        <begin position="2900"/>
        <end position="2948"/>
    </location>
</feature>
<evidence type="ECO:0000259" key="17">
    <source>
        <dbReference type="Pfam" id="PF03028"/>
    </source>
</evidence>
<dbReference type="OMA" id="HNVAKMV"/>
<dbReference type="Pfam" id="PF12780">
    <property type="entry name" value="AAA_8"/>
    <property type="match status" value="1"/>
</dbReference>
<dbReference type="Gene3D" id="1.10.8.720">
    <property type="entry name" value="Region D6 of dynein motor"/>
    <property type="match status" value="1"/>
</dbReference>
<evidence type="ECO:0000259" key="23">
    <source>
        <dbReference type="Pfam" id="PF17852"/>
    </source>
</evidence>
<dbReference type="Pfam" id="PF08393">
    <property type="entry name" value="DHC_N2"/>
    <property type="match status" value="1"/>
</dbReference>
<dbReference type="InterPro" id="IPR004273">
    <property type="entry name" value="Dynein_heavy_D6_P-loop"/>
</dbReference>
<dbReference type="Pfam" id="PF18199">
    <property type="entry name" value="Dynein_C"/>
    <property type="match status" value="1"/>
</dbReference>
<dbReference type="Pfam" id="PF12781">
    <property type="entry name" value="AAA_9"/>
    <property type="match status" value="1"/>
</dbReference>
<dbReference type="FunFam" id="3.40.50.300:FF:002141">
    <property type="entry name" value="Dynein heavy chain"/>
    <property type="match status" value="1"/>
</dbReference>
<dbReference type="Gene3D" id="1.20.58.1120">
    <property type="match status" value="1"/>
</dbReference>
<dbReference type="Gene3D" id="3.10.490.20">
    <property type="match status" value="1"/>
</dbReference>
<dbReference type="Gene3D" id="1.10.287.2620">
    <property type="match status" value="1"/>
</dbReference>
<dbReference type="Gene3D" id="1.20.920.20">
    <property type="match status" value="1"/>
</dbReference>
<dbReference type="GO" id="GO:0060294">
    <property type="term" value="P:cilium movement involved in cell motility"/>
    <property type="evidence" value="ECO:0007669"/>
    <property type="project" value="UniProtKB-ARBA"/>
</dbReference>
<evidence type="ECO:0000259" key="24">
    <source>
        <dbReference type="Pfam" id="PF17857"/>
    </source>
</evidence>
<dbReference type="GO" id="GO:0005858">
    <property type="term" value="C:axonemal dynein complex"/>
    <property type="evidence" value="ECO:0007669"/>
    <property type="project" value="UniProtKB-ARBA"/>
</dbReference>
<feature type="coiled-coil region" evidence="15">
    <location>
        <begin position="2690"/>
        <end position="2729"/>
    </location>
</feature>
<dbReference type="EMBL" id="CCKQ01012008">
    <property type="protein sequence ID" value="CDW83618.1"/>
    <property type="molecule type" value="Genomic_DNA"/>
</dbReference>
<dbReference type="FunFam" id="3.40.50.300:FF:000353">
    <property type="entry name" value="Dynein axonemal heavy chain 1"/>
    <property type="match status" value="1"/>
</dbReference>
<dbReference type="PANTHER" id="PTHR22878:SF73">
    <property type="entry name" value="DYNEIN AXONEMAL HEAVY CHAIN 1"/>
    <property type="match status" value="1"/>
</dbReference>
<feature type="domain" description="Dynein heavy chain ATP-binding dynein motor region" evidence="22">
    <location>
        <begin position="3038"/>
        <end position="3264"/>
    </location>
</feature>
<feature type="domain" description="Dynein heavy chain AAA 5 extension" evidence="23">
    <location>
        <begin position="1896"/>
        <end position="2024"/>
    </location>
</feature>